<sequence>MKIEIDQSGKVEETQHDTVVAFSNGIFYSVKISKRTKRQIQEVFRKMEKPKRFMIETFCALVFFVIKDHSTTISSIEIDKEYHGREEDILNTLKLFFEVESLDLPAISFVNIGKKSKAHQIAIEVYRKKLKPNKLLNFQELKAFIVKKQK</sequence>
<gene>
    <name evidence="1" type="ORF">UT11_C0019G0010</name>
</gene>
<evidence type="ECO:0000313" key="2">
    <source>
        <dbReference type="Proteomes" id="UP000033934"/>
    </source>
</evidence>
<dbReference type="AlphaFoldDB" id="A0A0G0LP93"/>
<dbReference type="Proteomes" id="UP000033934">
    <property type="component" value="Unassembled WGS sequence"/>
</dbReference>
<proteinExistence type="predicted"/>
<name>A0A0G0LP93_9BACT</name>
<dbReference type="EMBL" id="LBVO01000019">
    <property type="protein sequence ID" value="KKQ89785.1"/>
    <property type="molecule type" value="Genomic_DNA"/>
</dbReference>
<organism evidence="1 2">
    <name type="scientific">Berkelbacteria bacterium GW2011_GWA2_38_9</name>
    <dbReference type="NCBI Taxonomy" id="1618334"/>
    <lineage>
        <taxon>Bacteria</taxon>
        <taxon>Candidatus Berkelbacteria</taxon>
    </lineage>
</organism>
<reference evidence="1 2" key="1">
    <citation type="journal article" date="2015" name="Nature">
        <title>rRNA introns, odd ribosomes, and small enigmatic genomes across a large radiation of phyla.</title>
        <authorList>
            <person name="Brown C.T."/>
            <person name="Hug L.A."/>
            <person name="Thomas B.C."/>
            <person name="Sharon I."/>
            <person name="Castelle C.J."/>
            <person name="Singh A."/>
            <person name="Wilkins M.J."/>
            <person name="Williams K.H."/>
            <person name="Banfield J.F."/>
        </authorList>
    </citation>
    <scope>NUCLEOTIDE SEQUENCE [LARGE SCALE GENOMIC DNA]</scope>
</reference>
<protein>
    <submittedName>
        <fullName evidence="1">Uncharacterized protein</fullName>
    </submittedName>
</protein>
<accession>A0A0G0LP93</accession>
<evidence type="ECO:0000313" key="1">
    <source>
        <dbReference type="EMBL" id="KKQ89785.1"/>
    </source>
</evidence>
<comment type="caution">
    <text evidence="1">The sequence shown here is derived from an EMBL/GenBank/DDBJ whole genome shotgun (WGS) entry which is preliminary data.</text>
</comment>